<dbReference type="InterPro" id="IPR017871">
    <property type="entry name" value="ABC_transporter-like_CS"/>
</dbReference>
<evidence type="ECO:0000256" key="3">
    <source>
        <dbReference type="ARBA" id="ARBA00049360"/>
    </source>
</evidence>
<proteinExistence type="inferred from homology"/>
<feature type="coiled-coil region" evidence="5">
    <location>
        <begin position="570"/>
        <end position="597"/>
    </location>
</feature>
<dbReference type="PROSITE" id="PS50893">
    <property type="entry name" value="ABC_TRANSPORTER_2"/>
    <property type="match status" value="2"/>
</dbReference>
<dbReference type="GO" id="GO:0005524">
    <property type="term" value="F:ATP binding"/>
    <property type="evidence" value="ECO:0007669"/>
    <property type="project" value="UniProtKB-KW"/>
</dbReference>
<dbReference type="GO" id="GO:0003677">
    <property type="term" value="F:DNA binding"/>
    <property type="evidence" value="ECO:0007669"/>
    <property type="project" value="InterPro"/>
</dbReference>
<keyword evidence="1" id="KW-0547">Nucleotide-binding</keyword>
<keyword evidence="9" id="KW-1185">Reference proteome</keyword>
<evidence type="ECO:0000259" key="7">
    <source>
        <dbReference type="PROSITE" id="PS50893"/>
    </source>
</evidence>
<dbReference type="EMBL" id="JACEON010000003">
    <property type="protein sequence ID" value="MBA4610777.1"/>
    <property type="molecule type" value="Genomic_DNA"/>
</dbReference>
<dbReference type="InterPro" id="IPR003439">
    <property type="entry name" value="ABC_transporter-like_ATP-bd"/>
</dbReference>
<evidence type="ECO:0000256" key="5">
    <source>
        <dbReference type="SAM" id="Coils"/>
    </source>
</evidence>
<name>A0A838XLQ2_9HYPH</name>
<comment type="catalytic activity">
    <reaction evidence="3">
        <text>ATP + H2O = ADP + phosphate + H(+)</text>
        <dbReference type="Rhea" id="RHEA:13065"/>
        <dbReference type="ChEBI" id="CHEBI:15377"/>
        <dbReference type="ChEBI" id="CHEBI:15378"/>
        <dbReference type="ChEBI" id="CHEBI:30616"/>
        <dbReference type="ChEBI" id="CHEBI:43474"/>
        <dbReference type="ChEBI" id="CHEBI:456216"/>
    </reaction>
</comment>
<dbReference type="CDD" id="cd03221">
    <property type="entry name" value="ABCF_EF-3"/>
    <property type="match status" value="2"/>
</dbReference>
<evidence type="ECO:0000256" key="6">
    <source>
        <dbReference type="SAM" id="MobiDB-lite"/>
    </source>
</evidence>
<dbReference type="InterPro" id="IPR027417">
    <property type="entry name" value="P-loop_NTPase"/>
</dbReference>
<evidence type="ECO:0000256" key="1">
    <source>
        <dbReference type="ARBA" id="ARBA00022741"/>
    </source>
</evidence>
<keyword evidence="5" id="KW-0175">Coiled coil</keyword>
<dbReference type="Pfam" id="PF00005">
    <property type="entry name" value="ABC_tran"/>
    <property type="match status" value="2"/>
</dbReference>
<dbReference type="PROSITE" id="PS00211">
    <property type="entry name" value="ABC_TRANSPORTER_1"/>
    <property type="match status" value="1"/>
</dbReference>
<comment type="caution">
    <text evidence="8">The sequence shown here is derived from an EMBL/GenBank/DDBJ whole genome shotgun (WGS) entry which is preliminary data.</text>
</comment>
<dbReference type="SUPFAM" id="SSF52540">
    <property type="entry name" value="P-loop containing nucleoside triphosphate hydrolases"/>
    <property type="match status" value="2"/>
</dbReference>
<evidence type="ECO:0000313" key="8">
    <source>
        <dbReference type="EMBL" id="MBA4610777.1"/>
    </source>
</evidence>
<dbReference type="FunFam" id="3.40.50.300:FF:000309">
    <property type="entry name" value="ABC transporter ATP-binding protein"/>
    <property type="match status" value="1"/>
</dbReference>
<dbReference type="Pfam" id="PF16326">
    <property type="entry name" value="ABC_tran_CTD"/>
    <property type="match status" value="1"/>
</dbReference>
<accession>A0A838XLQ2</accession>
<dbReference type="Gene3D" id="1.10.287.380">
    <property type="entry name" value="Valyl-tRNA synthetase, C-terminal domain"/>
    <property type="match status" value="1"/>
</dbReference>
<dbReference type="PANTHER" id="PTHR42855">
    <property type="entry name" value="ABC TRANSPORTER ATP-BINDING SUBUNIT"/>
    <property type="match status" value="1"/>
</dbReference>
<dbReference type="SMART" id="SM00382">
    <property type="entry name" value="AAA"/>
    <property type="match status" value="2"/>
</dbReference>
<dbReference type="Proteomes" id="UP000559404">
    <property type="component" value="Unassembled WGS sequence"/>
</dbReference>
<organism evidence="8 9">
    <name type="scientific">Stappia taiwanensis</name>
    <dbReference type="NCBI Taxonomy" id="992267"/>
    <lineage>
        <taxon>Bacteria</taxon>
        <taxon>Pseudomonadati</taxon>
        <taxon>Pseudomonadota</taxon>
        <taxon>Alphaproteobacteria</taxon>
        <taxon>Hyphomicrobiales</taxon>
        <taxon>Stappiaceae</taxon>
        <taxon>Stappia</taxon>
    </lineage>
</organism>
<dbReference type="InterPro" id="IPR032524">
    <property type="entry name" value="ABC_tran_C"/>
</dbReference>
<dbReference type="InterPro" id="IPR037118">
    <property type="entry name" value="Val-tRNA_synth_C_sf"/>
</dbReference>
<evidence type="ECO:0000256" key="2">
    <source>
        <dbReference type="ARBA" id="ARBA00022840"/>
    </source>
</evidence>
<protein>
    <submittedName>
        <fullName evidence="8">ATP-binding cassette domain-containing protein</fullName>
    </submittedName>
</protein>
<feature type="compositionally biased region" description="Low complexity" evidence="6">
    <location>
        <begin position="501"/>
        <end position="515"/>
    </location>
</feature>
<dbReference type="GO" id="GO:0016887">
    <property type="term" value="F:ATP hydrolysis activity"/>
    <property type="evidence" value="ECO:0007669"/>
    <property type="project" value="InterPro"/>
</dbReference>
<feature type="region of interest" description="Disordered" evidence="6">
    <location>
        <begin position="501"/>
        <end position="529"/>
    </location>
</feature>
<evidence type="ECO:0000256" key="4">
    <source>
        <dbReference type="ARBA" id="ARBA00061478"/>
    </source>
</evidence>
<reference evidence="8 9" key="2">
    <citation type="submission" date="2020-08" db="EMBL/GenBank/DDBJ databases">
        <title>Stappia taiwanensis sp. nov., isolated from a coastal thermal spring.</title>
        <authorList>
            <person name="Kampfer P."/>
        </authorList>
    </citation>
    <scope>NUCLEOTIDE SEQUENCE [LARGE SCALE GENOMIC DNA]</scope>
    <source>
        <strain evidence="8 9">DSM 23284</strain>
    </source>
</reference>
<sequence length="603" mass="65894">MAPPVLHLRDISLTFGGTPLLTGAEIQVGEGDRIGLVGRNGCGKSTLLKIAAGLIEADGGERFVQPGRTIRYLPQEPDLSRYDSVLDYASGGLAPGDDPYRAQYLLEVLGLTGAEDPRTLSGGEKRRAALARTLAPEPDILLLDEPTNHLDLPAIEWLEGEIASMRSALVLISHDRRFLADLTRATVWLDRGTSRRLDKGFAHFEAWRDEVFEQEERDQAKLAQKIKREEHWMTYGVTARRKRNMRRVRELADLRSQKKAHRGPQGSVTLTVGEAETSGKRVMEARGISKDFGAGPVVRDFSTRVLRGDRVGLVGPNGAGKTTLLKLLTGALQPDEGTVILGTALEMVTMDQARESLKDDDTVAGVLTGGGGDMVTLPSGTRHVMSYMKDFLFAPEQARTPVAALSGGERGRLMLARALAHPSNLLVLDEPTNDLDLETLDLLQEMLADYAGTVLLVSHDRDFLDRVATSVIFAEGDGRWTEYAGGYSDMVAQRGAGVAARKAASSAPAKTATKPRPQEEKPKKKARLSFTQQHQLKTLPGEIDALTSRIATMQGELEDPDLFARDPKRFDKLMAEISKAQDKLAEAEETWLELEMLAEGDGD</sequence>
<dbReference type="Gene3D" id="3.40.50.300">
    <property type="entry name" value="P-loop containing nucleotide triphosphate hydrolases"/>
    <property type="match status" value="2"/>
</dbReference>
<dbReference type="PANTHER" id="PTHR42855:SF1">
    <property type="entry name" value="ABC TRANSPORTER DOMAIN-CONTAINING PROTEIN"/>
    <property type="match status" value="1"/>
</dbReference>
<dbReference type="RefSeq" id="WP_181758981.1">
    <property type="nucleotide sequence ID" value="NZ_BMCR01000004.1"/>
</dbReference>
<gene>
    <name evidence="8" type="ORF">H1W37_03880</name>
</gene>
<feature type="domain" description="ABC transporter" evidence="7">
    <location>
        <begin position="6"/>
        <end position="216"/>
    </location>
</feature>
<comment type="similarity">
    <text evidence="4">Belongs to the ABC transporter superfamily. ABCF family. Uup subfamily.</text>
</comment>
<evidence type="ECO:0000313" key="9">
    <source>
        <dbReference type="Proteomes" id="UP000559404"/>
    </source>
</evidence>
<reference evidence="8 9" key="1">
    <citation type="submission" date="2020-07" db="EMBL/GenBank/DDBJ databases">
        <authorList>
            <person name="Li M."/>
        </authorList>
    </citation>
    <scope>NUCLEOTIDE SEQUENCE [LARGE SCALE GENOMIC DNA]</scope>
    <source>
        <strain evidence="8 9">DSM 23284</strain>
    </source>
</reference>
<dbReference type="InterPro" id="IPR003593">
    <property type="entry name" value="AAA+_ATPase"/>
</dbReference>
<keyword evidence="2 8" id="KW-0067">ATP-binding</keyword>
<dbReference type="InterPro" id="IPR051309">
    <property type="entry name" value="ABCF_ATPase"/>
</dbReference>
<dbReference type="AlphaFoldDB" id="A0A838XLQ2"/>
<feature type="domain" description="ABC transporter" evidence="7">
    <location>
        <begin position="283"/>
        <end position="500"/>
    </location>
</feature>